<feature type="signal peptide" evidence="1">
    <location>
        <begin position="1"/>
        <end position="21"/>
    </location>
</feature>
<dbReference type="EMBL" id="JAUQSY010000015">
    <property type="protein sequence ID" value="MDO7876989.1"/>
    <property type="molecule type" value="Genomic_DNA"/>
</dbReference>
<gene>
    <name evidence="3" type="ORF">Q5H93_19745</name>
</gene>
<feature type="domain" description="DUF6438" evidence="2">
    <location>
        <begin position="42"/>
        <end position="151"/>
    </location>
</feature>
<dbReference type="Proteomes" id="UP001176429">
    <property type="component" value="Unassembled WGS sequence"/>
</dbReference>
<dbReference type="InterPro" id="IPR045497">
    <property type="entry name" value="DUF6438"/>
</dbReference>
<keyword evidence="4" id="KW-1185">Reference proteome</keyword>
<organism evidence="3 4">
    <name type="scientific">Hymenobacter aranciens</name>
    <dbReference type="NCBI Taxonomy" id="3063996"/>
    <lineage>
        <taxon>Bacteria</taxon>
        <taxon>Pseudomonadati</taxon>
        <taxon>Bacteroidota</taxon>
        <taxon>Cytophagia</taxon>
        <taxon>Cytophagales</taxon>
        <taxon>Hymenobacteraceae</taxon>
        <taxon>Hymenobacter</taxon>
    </lineage>
</organism>
<feature type="chain" id="PRO_5046116541" evidence="1">
    <location>
        <begin position="22"/>
        <end position="164"/>
    </location>
</feature>
<accession>A0ABT9BFD8</accession>
<sequence length="164" mass="18049">MRLLLHPLLALTLALTVPACAQKANTKKAEKAAAEAKTATPVLTFERTSCFGRCPAYKAQVFADGRVAYSGYRDVPVTGDKEFRLSAAAVAEMQRQAKEIHFDQLKDKYSHYTTDLPSTIVAVQQPNGQLKTVVVEEEAPDELMGYINYLRGQFDPLVGLASDR</sequence>
<evidence type="ECO:0000259" key="2">
    <source>
        <dbReference type="Pfam" id="PF20033"/>
    </source>
</evidence>
<evidence type="ECO:0000313" key="4">
    <source>
        <dbReference type="Proteomes" id="UP001176429"/>
    </source>
</evidence>
<reference evidence="3" key="1">
    <citation type="submission" date="2023-07" db="EMBL/GenBank/DDBJ databases">
        <authorList>
            <person name="Kim M.K."/>
        </authorList>
    </citation>
    <scope>NUCLEOTIDE SEQUENCE</scope>
    <source>
        <strain evidence="3">ASUV-10-1</strain>
    </source>
</reference>
<comment type="caution">
    <text evidence="3">The sequence shown here is derived from an EMBL/GenBank/DDBJ whole genome shotgun (WGS) entry which is preliminary data.</text>
</comment>
<dbReference type="Pfam" id="PF20033">
    <property type="entry name" value="DUF6438"/>
    <property type="match status" value="1"/>
</dbReference>
<evidence type="ECO:0000256" key="1">
    <source>
        <dbReference type="SAM" id="SignalP"/>
    </source>
</evidence>
<keyword evidence="1" id="KW-0732">Signal</keyword>
<dbReference type="RefSeq" id="WP_305008383.1">
    <property type="nucleotide sequence ID" value="NZ_JAUQSY010000015.1"/>
</dbReference>
<evidence type="ECO:0000313" key="3">
    <source>
        <dbReference type="EMBL" id="MDO7876989.1"/>
    </source>
</evidence>
<proteinExistence type="predicted"/>
<name>A0ABT9BFD8_9BACT</name>
<protein>
    <submittedName>
        <fullName evidence="3">DUF6438 domain-containing protein</fullName>
    </submittedName>
</protein>